<evidence type="ECO:0000313" key="2">
    <source>
        <dbReference type="Proteomes" id="UP000189229"/>
    </source>
</evidence>
<name>A0A1V3X3A4_MYCKA</name>
<organism evidence="1 2">
    <name type="scientific">Mycobacterium kansasii</name>
    <dbReference type="NCBI Taxonomy" id="1768"/>
    <lineage>
        <taxon>Bacteria</taxon>
        <taxon>Bacillati</taxon>
        <taxon>Actinomycetota</taxon>
        <taxon>Actinomycetes</taxon>
        <taxon>Mycobacteriales</taxon>
        <taxon>Mycobacteriaceae</taxon>
        <taxon>Mycobacterium</taxon>
    </lineage>
</organism>
<accession>A0A1V3X3A4</accession>
<dbReference type="EMBL" id="MVBM01000004">
    <property type="protein sequence ID" value="OOK73568.1"/>
    <property type="molecule type" value="Genomic_DNA"/>
</dbReference>
<comment type="caution">
    <text evidence="1">The sequence shown here is derived from an EMBL/GenBank/DDBJ whole genome shotgun (WGS) entry which is preliminary data.</text>
</comment>
<dbReference type="Proteomes" id="UP000189229">
    <property type="component" value="Unassembled WGS sequence"/>
</dbReference>
<protein>
    <submittedName>
        <fullName evidence="1">Uncharacterized protein</fullName>
    </submittedName>
</protein>
<sequence>MGELLADVAVQLRRLTTEVDRHLPGVAAEDDVGRPGGLFSTR</sequence>
<evidence type="ECO:0000313" key="1">
    <source>
        <dbReference type="EMBL" id="OOK73568.1"/>
    </source>
</evidence>
<reference evidence="1 2" key="1">
    <citation type="submission" date="2017-02" db="EMBL/GenBank/DDBJ databases">
        <title>Complete genome sequences of Mycobacterium kansasii strains isolated from rhesus macaques.</title>
        <authorList>
            <person name="Panda A."/>
            <person name="Nagaraj S."/>
            <person name="Zhao X."/>
            <person name="Tettelin H."/>
            <person name="Detolla L.J."/>
        </authorList>
    </citation>
    <scope>NUCLEOTIDE SEQUENCE [LARGE SCALE GENOMIC DNA]</scope>
    <source>
        <strain evidence="1 2">11-3813</strain>
    </source>
</reference>
<proteinExistence type="predicted"/>
<gene>
    <name evidence="1" type="ORF">BZL30_5185</name>
</gene>
<dbReference type="AlphaFoldDB" id="A0A1V3X3A4"/>